<dbReference type="GO" id="GO:0005737">
    <property type="term" value="C:cytoplasm"/>
    <property type="evidence" value="ECO:0007669"/>
    <property type="project" value="UniProtKB-ARBA"/>
</dbReference>
<dbReference type="Proteomes" id="UP000246352">
    <property type="component" value="Unassembled WGS sequence"/>
</dbReference>
<dbReference type="Pfam" id="PF14520">
    <property type="entry name" value="HHH_5"/>
    <property type="match status" value="1"/>
</dbReference>
<dbReference type="PANTHER" id="PTHR21349:SF0">
    <property type="entry name" value="LARGE RIBOSOMAL SUBUNIT PROTEIN BL21M"/>
    <property type="match status" value="1"/>
</dbReference>
<dbReference type="GO" id="GO:0019843">
    <property type="term" value="F:rRNA binding"/>
    <property type="evidence" value="ECO:0007669"/>
    <property type="project" value="UniProtKB-UniRule"/>
</dbReference>
<accession>A0A317PGU4</accession>
<dbReference type="Gene3D" id="1.10.150.20">
    <property type="entry name" value="5' to 3' exonuclease, C-terminal subdomain"/>
    <property type="match status" value="1"/>
</dbReference>
<keyword evidence="4 5" id="KW-0694">RNA-binding</keyword>
<dbReference type="GO" id="GO:1990904">
    <property type="term" value="C:ribonucleoprotein complex"/>
    <property type="evidence" value="ECO:0007669"/>
    <property type="project" value="UniProtKB-KW"/>
</dbReference>
<evidence type="ECO:0000313" key="6">
    <source>
        <dbReference type="EMBL" id="PWV98362.1"/>
    </source>
</evidence>
<dbReference type="NCBIfam" id="NF008916">
    <property type="entry name" value="PRK12278.1-4"/>
    <property type="match status" value="1"/>
</dbReference>
<comment type="subunit">
    <text evidence="4">Part of the 50S ribosomal subunit. Contacts protein L20.</text>
</comment>
<dbReference type="SUPFAM" id="SSF141091">
    <property type="entry name" value="L21p-like"/>
    <property type="match status" value="1"/>
</dbReference>
<comment type="function">
    <text evidence="4 5">This protein binds to 23S rRNA in the presence of protein L20.</text>
</comment>
<keyword evidence="3 4" id="KW-0687">Ribonucleoprotein</keyword>
<protein>
    <recommendedName>
        <fullName evidence="4">Large ribosomal subunit protein bL21</fullName>
    </recommendedName>
</protein>
<dbReference type="GO" id="GO:0006412">
    <property type="term" value="P:translation"/>
    <property type="evidence" value="ECO:0007669"/>
    <property type="project" value="UniProtKB-UniRule"/>
</dbReference>
<dbReference type="Pfam" id="PF00829">
    <property type="entry name" value="Ribosomal_L21p"/>
    <property type="match status" value="1"/>
</dbReference>
<keyword evidence="7" id="KW-1185">Reference proteome</keyword>
<dbReference type="InterPro" id="IPR036164">
    <property type="entry name" value="bL21-like_sf"/>
</dbReference>
<comment type="similarity">
    <text evidence="1 4 5">Belongs to the bacterial ribosomal protein bL21 family.</text>
</comment>
<evidence type="ECO:0000256" key="1">
    <source>
        <dbReference type="ARBA" id="ARBA00008563"/>
    </source>
</evidence>
<organism evidence="6 7">
    <name type="scientific">Hoeflea marina</name>
    <dbReference type="NCBI Taxonomy" id="274592"/>
    <lineage>
        <taxon>Bacteria</taxon>
        <taxon>Pseudomonadati</taxon>
        <taxon>Pseudomonadota</taxon>
        <taxon>Alphaproteobacteria</taxon>
        <taxon>Hyphomicrobiales</taxon>
        <taxon>Rhizobiaceae</taxon>
        <taxon>Hoeflea</taxon>
    </lineage>
</organism>
<reference evidence="6 7" key="1">
    <citation type="submission" date="2018-05" db="EMBL/GenBank/DDBJ databases">
        <title>Genomic Encyclopedia of Type Strains, Phase IV (KMG-IV): sequencing the most valuable type-strain genomes for metagenomic binning, comparative biology and taxonomic classification.</title>
        <authorList>
            <person name="Goeker M."/>
        </authorList>
    </citation>
    <scope>NUCLEOTIDE SEQUENCE [LARGE SCALE GENOMIC DNA]</scope>
    <source>
        <strain evidence="6 7">DSM 16791</strain>
    </source>
</reference>
<evidence type="ECO:0000256" key="2">
    <source>
        <dbReference type="ARBA" id="ARBA00022980"/>
    </source>
</evidence>
<dbReference type="AlphaFoldDB" id="A0A317PGU4"/>
<dbReference type="InterPro" id="IPR028909">
    <property type="entry name" value="bL21-like"/>
</dbReference>
<gene>
    <name evidence="4" type="primary">rplU</name>
    <name evidence="6" type="ORF">DFR52_105345</name>
</gene>
<comment type="caution">
    <text evidence="6">The sequence shown here is derived from an EMBL/GenBank/DDBJ whole genome shotgun (WGS) entry which is preliminary data.</text>
</comment>
<evidence type="ECO:0000313" key="7">
    <source>
        <dbReference type="Proteomes" id="UP000246352"/>
    </source>
</evidence>
<name>A0A317PGU4_9HYPH</name>
<sequence>MFAVIKTGGKQYRVVAEDVLTLEKLAGEAGDTIRFTEVMMIGEGADAAIGAPFVEGATVIAEVVDHSRARKVIAFKKRRRQNSKRTRGHRQHHTTVRITEILAAGQKPAKKDAAPKAAKADAEAPAAAAPLFKAPKGKGDDLTTIKGIGPVAAGQLNEQGITTFAQIAALSDADIARIDEAMPFSADQISDWREQAKALAK</sequence>
<evidence type="ECO:0000256" key="5">
    <source>
        <dbReference type="RuleBase" id="RU000562"/>
    </source>
</evidence>
<dbReference type="GO" id="GO:0005840">
    <property type="term" value="C:ribosome"/>
    <property type="evidence" value="ECO:0007669"/>
    <property type="project" value="UniProtKB-KW"/>
</dbReference>
<dbReference type="OrthoDB" id="9813334at2"/>
<dbReference type="GO" id="GO:0003735">
    <property type="term" value="F:structural constituent of ribosome"/>
    <property type="evidence" value="ECO:0007669"/>
    <property type="project" value="InterPro"/>
</dbReference>
<keyword evidence="4 5" id="KW-0699">rRNA-binding</keyword>
<dbReference type="HAMAP" id="MF_01363">
    <property type="entry name" value="Ribosomal_bL21"/>
    <property type="match status" value="1"/>
</dbReference>
<dbReference type="EMBL" id="QGTR01000005">
    <property type="protein sequence ID" value="PWV98362.1"/>
    <property type="molecule type" value="Genomic_DNA"/>
</dbReference>
<keyword evidence="2 4" id="KW-0689">Ribosomal protein</keyword>
<dbReference type="NCBIfam" id="TIGR00061">
    <property type="entry name" value="L21"/>
    <property type="match status" value="1"/>
</dbReference>
<evidence type="ECO:0000256" key="3">
    <source>
        <dbReference type="ARBA" id="ARBA00023274"/>
    </source>
</evidence>
<dbReference type="PANTHER" id="PTHR21349">
    <property type="entry name" value="50S RIBOSOMAL PROTEIN L21"/>
    <property type="match status" value="1"/>
</dbReference>
<dbReference type="RefSeq" id="WP_110033769.1">
    <property type="nucleotide sequence ID" value="NZ_QGTR01000005.1"/>
</dbReference>
<proteinExistence type="inferred from homology"/>
<dbReference type="InterPro" id="IPR001787">
    <property type="entry name" value="Ribosomal_bL21"/>
</dbReference>
<evidence type="ECO:0000256" key="4">
    <source>
        <dbReference type="HAMAP-Rule" id="MF_01363"/>
    </source>
</evidence>